<name>A0AAN7Y8X5_9EURO</name>
<evidence type="ECO:0000256" key="4">
    <source>
        <dbReference type="ARBA" id="ARBA00022454"/>
    </source>
</evidence>
<evidence type="ECO:0000256" key="3">
    <source>
        <dbReference type="ARBA" id="ARBA00007321"/>
    </source>
</evidence>
<evidence type="ECO:0000256" key="2">
    <source>
        <dbReference type="ARBA" id="ARBA00004584"/>
    </source>
</evidence>
<evidence type="ECO:0000313" key="9">
    <source>
        <dbReference type="EMBL" id="KAK5089035.1"/>
    </source>
</evidence>
<keyword evidence="6" id="KW-0137">Centromere</keyword>
<comment type="caution">
    <text evidence="9">The sequence shown here is derived from an EMBL/GenBank/DDBJ whole genome shotgun (WGS) entry which is preliminary data.</text>
</comment>
<comment type="subcellular location">
    <subcellularLocation>
        <location evidence="2">Chromosome</location>
        <location evidence="2">Centromere</location>
    </subcellularLocation>
    <subcellularLocation>
        <location evidence="1">Nucleus</location>
    </subcellularLocation>
</comment>
<evidence type="ECO:0000313" key="10">
    <source>
        <dbReference type="Proteomes" id="UP001309876"/>
    </source>
</evidence>
<accession>A0AAN7Y8X5</accession>
<evidence type="ECO:0000256" key="8">
    <source>
        <dbReference type="SAM" id="MobiDB-lite"/>
    </source>
</evidence>
<feature type="region of interest" description="Disordered" evidence="8">
    <location>
        <begin position="393"/>
        <end position="428"/>
    </location>
</feature>
<keyword evidence="10" id="KW-1185">Reference proteome</keyword>
<feature type="compositionally biased region" description="Polar residues" evidence="8">
    <location>
        <begin position="233"/>
        <end position="243"/>
    </location>
</feature>
<feature type="region of interest" description="Disordered" evidence="8">
    <location>
        <begin position="233"/>
        <end position="256"/>
    </location>
</feature>
<gene>
    <name evidence="9" type="ORF">LTR05_003259</name>
</gene>
<feature type="region of interest" description="Disordered" evidence="8">
    <location>
        <begin position="152"/>
        <end position="173"/>
    </location>
</feature>
<evidence type="ECO:0000256" key="5">
    <source>
        <dbReference type="ARBA" id="ARBA00023242"/>
    </source>
</evidence>
<feature type="compositionally biased region" description="Low complexity" evidence="8">
    <location>
        <begin position="393"/>
        <end position="403"/>
    </location>
</feature>
<dbReference type="Proteomes" id="UP001309876">
    <property type="component" value="Unassembled WGS sequence"/>
</dbReference>
<dbReference type="AlphaFoldDB" id="A0AAN7Y8X5"/>
<dbReference type="Pfam" id="PF09496">
    <property type="entry name" value="CENP-O"/>
    <property type="match status" value="1"/>
</dbReference>
<sequence length="468" mass="52757">MEQTAATNDLEARLDDQIAHIRAEIAKLRAQKQRLSTTLLGSSSVQKWLQTREHGFGSSSKSTAASVYEDTANGTEATSIGKRLEDAIEHLNHKNNVKVHNLAFGITAFPFTDTAPERRNADGLEALMLGVRIDLHPTTPELLHVNENTLQDPADVQATKPQNHTEERQNNEHMPSSYILLLRKLRHQNQTYLRVHWTNVPKHIDVDLHEQHYLPLPDALMDDAAVTLNHDTSTRNNNNQQAGNEHLPAEDTFEDDSGIDVTQDLEAPVQQQHVPPTMGVNAANISTNNQDLHRFTECVRDDLQSWWYRRQGIEYLRHVLGLNTSIALSSSSKTAHHNIQTLERKTNDARNMKIVWKSGAVGLLRIGYDGTIERAVVYGLGSGLQKKRLVSYSDSDSHSGSELSELESDDDRNVFRTQPRSLREGGKQSSQVRLFEVERLLMRDEQDDQVRVQNLVGRLEIINRAGLV</sequence>
<dbReference type="GO" id="GO:0000776">
    <property type="term" value="C:kinetochore"/>
    <property type="evidence" value="ECO:0007669"/>
    <property type="project" value="InterPro"/>
</dbReference>
<evidence type="ECO:0000256" key="6">
    <source>
        <dbReference type="ARBA" id="ARBA00023328"/>
    </source>
</evidence>
<keyword evidence="5" id="KW-0539">Nucleus</keyword>
<reference evidence="9 10" key="1">
    <citation type="submission" date="2023-08" db="EMBL/GenBank/DDBJ databases">
        <title>Black Yeasts Isolated from many extreme environments.</title>
        <authorList>
            <person name="Coleine C."/>
            <person name="Stajich J.E."/>
            <person name="Selbmann L."/>
        </authorList>
    </citation>
    <scope>NUCLEOTIDE SEQUENCE [LARGE SCALE GENOMIC DNA]</scope>
    <source>
        <strain evidence="9 10">CCFEE 5910</strain>
    </source>
</reference>
<comment type="similarity">
    <text evidence="3">Belongs to the CENP-O/MCM21 family.</text>
</comment>
<feature type="coiled-coil region" evidence="7">
    <location>
        <begin position="11"/>
        <end position="38"/>
    </location>
</feature>
<protein>
    <submittedName>
        <fullName evidence="9">Uncharacterized protein</fullName>
    </submittedName>
</protein>
<organism evidence="9 10">
    <name type="scientific">Lithohypha guttulata</name>
    <dbReference type="NCBI Taxonomy" id="1690604"/>
    <lineage>
        <taxon>Eukaryota</taxon>
        <taxon>Fungi</taxon>
        <taxon>Dikarya</taxon>
        <taxon>Ascomycota</taxon>
        <taxon>Pezizomycotina</taxon>
        <taxon>Eurotiomycetes</taxon>
        <taxon>Chaetothyriomycetidae</taxon>
        <taxon>Chaetothyriales</taxon>
        <taxon>Trichomeriaceae</taxon>
        <taxon>Lithohypha</taxon>
    </lineage>
</organism>
<keyword evidence="7" id="KW-0175">Coiled coil</keyword>
<keyword evidence="4" id="KW-0158">Chromosome</keyword>
<dbReference type="GO" id="GO:0005634">
    <property type="term" value="C:nucleus"/>
    <property type="evidence" value="ECO:0007669"/>
    <property type="project" value="UniProtKB-SubCell"/>
</dbReference>
<proteinExistence type="inferred from homology"/>
<evidence type="ECO:0000256" key="1">
    <source>
        <dbReference type="ARBA" id="ARBA00004123"/>
    </source>
</evidence>
<evidence type="ECO:0000256" key="7">
    <source>
        <dbReference type="SAM" id="Coils"/>
    </source>
</evidence>
<dbReference type="EMBL" id="JAVRRJ010000002">
    <property type="protein sequence ID" value="KAK5089035.1"/>
    <property type="molecule type" value="Genomic_DNA"/>
</dbReference>
<dbReference type="InterPro" id="IPR018464">
    <property type="entry name" value="CENP-O"/>
</dbReference>